<protein>
    <recommendedName>
        <fullName evidence="3">Short-chain dehydrogenase/reductase SDR</fullName>
    </recommendedName>
</protein>
<dbReference type="InterPro" id="IPR002347">
    <property type="entry name" value="SDR_fam"/>
</dbReference>
<dbReference type="RefSeq" id="WP_224039197.1">
    <property type="nucleotide sequence ID" value="NZ_CAJZAH010000001.1"/>
</dbReference>
<dbReference type="PANTHER" id="PTHR43976:SF9">
    <property type="entry name" value="OXIDOREDUCTASE"/>
    <property type="match status" value="1"/>
</dbReference>
<dbReference type="InterPro" id="IPR036291">
    <property type="entry name" value="NAD(P)-bd_dom_sf"/>
</dbReference>
<evidence type="ECO:0000313" key="2">
    <source>
        <dbReference type="Proteomes" id="UP000721236"/>
    </source>
</evidence>
<evidence type="ECO:0000313" key="1">
    <source>
        <dbReference type="EMBL" id="CAG9166105.1"/>
    </source>
</evidence>
<dbReference type="Proteomes" id="UP000721236">
    <property type="component" value="Unassembled WGS sequence"/>
</dbReference>
<organism evidence="1 2">
    <name type="scientific">Cupriavidus respiraculi</name>
    <dbReference type="NCBI Taxonomy" id="195930"/>
    <lineage>
        <taxon>Bacteria</taxon>
        <taxon>Pseudomonadati</taxon>
        <taxon>Pseudomonadota</taxon>
        <taxon>Betaproteobacteria</taxon>
        <taxon>Burkholderiales</taxon>
        <taxon>Burkholderiaceae</taxon>
        <taxon>Cupriavidus</taxon>
    </lineage>
</organism>
<proteinExistence type="predicted"/>
<reference evidence="1 2" key="1">
    <citation type="submission" date="2021-08" db="EMBL/GenBank/DDBJ databases">
        <authorList>
            <person name="Peeters C."/>
        </authorList>
    </citation>
    <scope>NUCLEOTIDE SEQUENCE [LARGE SCALE GENOMIC DNA]</scope>
    <source>
        <strain evidence="1 2">LMG 21510</strain>
    </source>
</reference>
<dbReference type="Gene3D" id="3.40.50.720">
    <property type="entry name" value="NAD(P)-binding Rossmann-like Domain"/>
    <property type="match status" value="1"/>
</dbReference>
<accession>A0ABM8WFJ9</accession>
<gene>
    <name evidence="1" type="ORF">LMG21510_00288</name>
</gene>
<dbReference type="PRINTS" id="PR00081">
    <property type="entry name" value="GDHRDH"/>
</dbReference>
<comment type="caution">
    <text evidence="1">The sequence shown here is derived from an EMBL/GenBank/DDBJ whole genome shotgun (WGS) entry which is preliminary data.</text>
</comment>
<sequence>MPDHKIILVTEAHRGLGRLTVGALAHGGHTIYAAIDRSRGANRREADRFRRYAREHGVNIRVVDLDPMSDAGAASALDRVVDAQGRVDVVVQNPQPGLFGPAEASTPAQIAAVHDRSLLGAQRVMRAALPHMRRRSAGLVVWMLSTACGGGAAPYLGVYCALMAGLEAMAVQYAREVARWGVETSIVMPGAFGAVGSPLDADLAPDDTARLAVYGYGQAGDLAQRIRDGRRAVLPRDDIPGAAAGAVAMVVDTPAGERPFRVCADPAQDGASVVLPLLDRVREEMLRRLGLEELLVPHRGDAPPDRTSY</sequence>
<dbReference type="SUPFAM" id="SSF51735">
    <property type="entry name" value="NAD(P)-binding Rossmann-fold domains"/>
    <property type="match status" value="1"/>
</dbReference>
<dbReference type="PANTHER" id="PTHR43976">
    <property type="entry name" value="SHORT CHAIN DEHYDROGENASE"/>
    <property type="match status" value="1"/>
</dbReference>
<evidence type="ECO:0008006" key="3">
    <source>
        <dbReference type="Google" id="ProtNLM"/>
    </source>
</evidence>
<dbReference type="InterPro" id="IPR051911">
    <property type="entry name" value="SDR_oxidoreductase"/>
</dbReference>
<dbReference type="Pfam" id="PF00106">
    <property type="entry name" value="adh_short"/>
    <property type="match status" value="1"/>
</dbReference>
<dbReference type="EMBL" id="CAJZAH010000001">
    <property type="protein sequence ID" value="CAG9166105.1"/>
    <property type="molecule type" value="Genomic_DNA"/>
</dbReference>
<name>A0ABM8WFJ9_9BURK</name>
<keyword evidence="2" id="KW-1185">Reference proteome</keyword>